<gene>
    <name evidence="3" type="ORF">NJ959_15300</name>
</gene>
<protein>
    <submittedName>
        <fullName evidence="3">Glycosyltransferase</fullName>
        <ecNumber evidence="3">2.4.-.-</ecNumber>
    </submittedName>
</protein>
<dbReference type="Proteomes" id="UP001204953">
    <property type="component" value="Unassembled WGS sequence"/>
</dbReference>
<comment type="caution">
    <text evidence="3">The sequence shown here is derived from an EMBL/GenBank/DDBJ whole genome shotgun (WGS) entry which is preliminary data.</text>
</comment>
<evidence type="ECO:0000313" key="3">
    <source>
        <dbReference type="EMBL" id="MCP2729800.1"/>
    </source>
</evidence>
<dbReference type="EC" id="2.4.-.-" evidence="3"/>
<evidence type="ECO:0000313" key="4">
    <source>
        <dbReference type="Proteomes" id="UP001204953"/>
    </source>
</evidence>
<name>A0AAE3GS94_9CYAN</name>
<dbReference type="GO" id="GO:0016757">
    <property type="term" value="F:glycosyltransferase activity"/>
    <property type="evidence" value="ECO:0007669"/>
    <property type="project" value="UniProtKB-KW"/>
</dbReference>
<dbReference type="PANTHER" id="PTHR46401:SF2">
    <property type="entry name" value="GLYCOSYLTRANSFERASE WBBK-RELATED"/>
    <property type="match status" value="1"/>
</dbReference>
<reference evidence="3" key="1">
    <citation type="submission" date="2022-06" db="EMBL/GenBank/DDBJ databases">
        <title>New cyanobacteria of genus Symplocastrum in benthos of Lake Baikal.</title>
        <authorList>
            <person name="Sorokovikova E."/>
            <person name="Tikhonova I."/>
            <person name="Krasnopeev A."/>
            <person name="Evseev P."/>
            <person name="Gladkikh A."/>
            <person name="Belykh O."/>
        </authorList>
    </citation>
    <scope>NUCLEOTIDE SEQUENCE</scope>
    <source>
        <strain evidence="3">BBK-W-15</strain>
    </source>
</reference>
<feature type="domain" description="Glycosyl transferase family 1" evidence="2">
    <location>
        <begin position="144"/>
        <end position="265"/>
    </location>
</feature>
<dbReference type="PANTHER" id="PTHR46401">
    <property type="entry name" value="GLYCOSYLTRANSFERASE WBBK-RELATED"/>
    <property type="match status" value="1"/>
</dbReference>
<keyword evidence="4" id="KW-1185">Reference proteome</keyword>
<dbReference type="InterPro" id="IPR001296">
    <property type="entry name" value="Glyco_trans_1"/>
</dbReference>
<evidence type="ECO:0000256" key="1">
    <source>
        <dbReference type="ARBA" id="ARBA00022679"/>
    </source>
</evidence>
<evidence type="ECO:0000259" key="2">
    <source>
        <dbReference type="Pfam" id="PF00534"/>
    </source>
</evidence>
<dbReference type="Gene3D" id="3.40.50.2000">
    <property type="entry name" value="Glycogen Phosphorylase B"/>
    <property type="match status" value="1"/>
</dbReference>
<dbReference type="AlphaFoldDB" id="A0AAE3GS94"/>
<dbReference type="Pfam" id="PF00534">
    <property type="entry name" value="Glycos_transf_1"/>
    <property type="match status" value="1"/>
</dbReference>
<dbReference type="RefSeq" id="WP_254012576.1">
    <property type="nucleotide sequence ID" value="NZ_JAMZMM010000142.1"/>
</dbReference>
<sequence>MKRINIIGFQNNKGLSKDVDILKEELACFNIETRFLEISEKIKSSYTRKIYEFSKAILIDRFVFNKNNEINIFLERIVPDLLGESKVNLLIPNPEWFHPAWRLFSGNINAVLCKTHQAVDIYNGLGFRTRYIGFTSLSRNIEEYQEKEFQVLHVAGGSHFKGTKRLLHLWEKHPEWPRLNVVTHRIMSGYKSKANNISVMSEYIDDYELKVLQNKCLFHAYPSQAEGFGHCINEAMSCAVVVLTNNAPPMNELVNSDNGFLVDCHVKGKNCLTDLVDFDEDSFVDQMNIMISEMPEKRNLRIIKSREAYQTRDSAFRDNLKQVISEFI</sequence>
<accession>A0AAE3GS94</accession>
<keyword evidence="1 3" id="KW-0808">Transferase</keyword>
<keyword evidence="3" id="KW-0328">Glycosyltransferase</keyword>
<proteinExistence type="predicted"/>
<organism evidence="3 4">
    <name type="scientific">Limnofasciculus baicalensis BBK-W-15</name>
    <dbReference type="NCBI Taxonomy" id="2699891"/>
    <lineage>
        <taxon>Bacteria</taxon>
        <taxon>Bacillati</taxon>
        <taxon>Cyanobacteriota</taxon>
        <taxon>Cyanophyceae</taxon>
        <taxon>Coleofasciculales</taxon>
        <taxon>Coleofasciculaceae</taxon>
        <taxon>Limnofasciculus</taxon>
        <taxon>Limnofasciculus baicalensis</taxon>
    </lineage>
</organism>
<dbReference type="SUPFAM" id="SSF53756">
    <property type="entry name" value="UDP-Glycosyltransferase/glycogen phosphorylase"/>
    <property type="match status" value="1"/>
</dbReference>
<dbReference type="GO" id="GO:0009103">
    <property type="term" value="P:lipopolysaccharide biosynthetic process"/>
    <property type="evidence" value="ECO:0007669"/>
    <property type="project" value="TreeGrafter"/>
</dbReference>
<dbReference type="EMBL" id="JAMZMM010000142">
    <property type="protein sequence ID" value="MCP2729800.1"/>
    <property type="molecule type" value="Genomic_DNA"/>
</dbReference>